<proteinExistence type="predicted"/>
<keyword evidence="2" id="KW-0012">Acyltransferase</keyword>
<evidence type="ECO:0000259" key="1">
    <source>
        <dbReference type="PROSITE" id="PS51186"/>
    </source>
</evidence>
<accession>A0ABD6DEN1</accession>
<dbReference type="AlphaFoldDB" id="A0ABD6DEN1"/>
<feature type="domain" description="N-acetyltransferase" evidence="1">
    <location>
        <begin position="3"/>
        <end position="166"/>
    </location>
</feature>
<sequence>MEYQLRLATREDAPAIRSIYIPFVESTPISFEVDPPTTTEMGERIETTLRKYPWFVCETDEGEILGYATASSLRSTPPYEWTAELTVYVAEDAHQSGIGTALYTSLLETLKEQGYYNAYAVVTLPNPASVKLHKRMGFEPVGTFPTVGYKQGEWHDVQWWYRQLADHPSDPEPPQPLTAIRGSPELEHILKRAETYFDI</sequence>
<dbReference type="RefSeq" id="WP_256397882.1">
    <property type="nucleotide sequence ID" value="NZ_JANHDJ010000016.1"/>
</dbReference>
<evidence type="ECO:0000313" key="3">
    <source>
        <dbReference type="Proteomes" id="UP001597052"/>
    </source>
</evidence>
<name>A0ABD6DEN1_9EURY</name>
<dbReference type="Pfam" id="PF13420">
    <property type="entry name" value="Acetyltransf_4"/>
    <property type="match status" value="1"/>
</dbReference>
<dbReference type="EC" id="2.3.-.-" evidence="2"/>
<dbReference type="SUPFAM" id="SSF55729">
    <property type="entry name" value="Acyl-CoA N-acyltransferases (Nat)"/>
    <property type="match status" value="1"/>
</dbReference>
<dbReference type="CDD" id="cd04301">
    <property type="entry name" value="NAT_SF"/>
    <property type="match status" value="1"/>
</dbReference>
<keyword evidence="2" id="KW-0808">Transferase</keyword>
<dbReference type="InterPro" id="IPR000182">
    <property type="entry name" value="GNAT_dom"/>
</dbReference>
<dbReference type="GO" id="GO:0016746">
    <property type="term" value="F:acyltransferase activity"/>
    <property type="evidence" value="ECO:0007669"/>
    <property type="project" value="UniProtKB-KW"/>
</dbReference>
<dbReference type="PROSITE" id="PS51186">
    <property type="entry name" value="GNAT"/>
    <property type="match status" value="1"/>
</dbReference>
<organism evidence="2 3">
    <name type="scientific">Halohasta litorea</name>
    <dbReference type="NCBI Taxonomy" id="869891"/>
    <lineage>
        <taxon>Archaea</taxon>
        <taxon>Methanobacteriati</taxon>
        <taxon>Methanobacteriota</taxon>
        <taxon>Stenosarchaea group</taxon>
        <taxon>Halobacteria</taxon>
        <taxon>Halobacteriales</taxon>
        <taxon>Haloferacaceae</taxon>
        <taxon>Halohasta</taxon>
    </lineage>
</organism>
<dbReference type="PANTHER" id="PTHR43072:SF8">
    <property type="entry name" value="ACYLTRANSFERASE FABY-RELATED"/>
    <property type="match status" value="1"/>
</dbReference>
<protein>
    <submittedName>
        <fullName evidence="2">GNAT family N-acetyltransferase</fullName>
        <ecNumber evidence="2">2.3.-.-</ecNumber>
    </submittedName>
</protein>
<dbReference type="EMBL" id="JBHUDM010000014">
    <property type="protein sequence ID" value="MFD1643938.1"/>
    <property type="molecule type" value="Genomic_DNA"/>
</dbReference>
<evidence type="ECO:0000313" key="2">
    <source>
        <dbReference type="EMBL" id="MFD1643938.1"/>
    </source>
</evidence>
<reference evidence="2 3" key="1">
    <citation type="journal article" date="2019" name="Int. J. Syst. Evol. Microbiol.">
        <title>The Global Catalogue of Microorganisms (GCM) 10K type strain sequencing project: providing services to taxonomists for standard genome sequencing and annotation.</title>
        <authorList>
            <consortium name="The Broad Institute Genomics Platform"/>
            <consortium name="The Broad Institute Genome Sequencing Center for Infectious Disease"/>
            <person name="Wu L."/>
            <person name="Ma J."/>
        </authorList>
    </citation>
    <scope>NUCLEOTIDE SEQUENCE [LARGE SCALE GENOMIC DNA]</scope>
    <source>
        <strain evidence="2 3">CGMCC 1.10593</strain>
    </source>
</reference>
<dbReference type="PANTHER" id="PTHR43072">
    <property type="entry name" value="N-ACETYLTRANSFERASE"/>
    <property type="match status" value="1"/>
</dbReference>
<gene>
    <name evidence="2" type="ORF">ACFSBW_19005</name>
</gene>
<dbReference type="InterPro" id="IPR016181">
    <property type="entry name" value="Acyl_CoA_acyltransferase"/>
</dbReference>
<dbReference type="Proteomes" id="UP001597052">
    <property type="component" value="Unassembled WGS sequence"/>
</dbReference>
<comment type="caution">
    <text evidence="2">The sequence shown here is derived from an EMBL/GenBank/DDBJ whole genome shotgun (WGS) entry which is preliminary data.</text>
</comment>
<keyword evidence="3" id="KW-1185">Reference proteome</keyword>
<dbReference type="Gene3D" id="3.40.630.30">
    <property type="match status" value="1"/>
</dbReference>